<comment type="subcellular location">
    <subcellularLocation>
        <location evidence="1">Cell membrane</location>
        <topology evidence="1">Multi-pass membrane protein</topology>
    </subcellularLocation>
</comment>
<evidence type="ECO:0000256" key="2">
    <source>
        <dbReference type="ARBA" id="ARBA00022475"/>
    </source>
</evidence>
<evidence type="ECO:0000259" key="7">
    <source>
        <dbReference type="Pfam" id="PF02706"/>
    </source>
</evidence>
<gene>
    <name evidence="8" type="ORF">LPB19_15105</name>
</gene>
<keyword evidence="4 6" id="KW-1133">Transmembrane helix</keyword>
<feature type="transmembrane region" description="Helical" evidence="6">
    <location>
        <begin position="220"/>
        <end position="246"/>
    </location>
</feature>
<feature type="transmembrane region" description="Helical" evidence="6">
    <location>
        <begin position="29"/>
        <end position="47"/>
    </location>
</feature>
<evidence type="ECO:0000256" key="1">
    <source>
        <dbReference type="ARBA" id="ARBA00004651"/>
    </source>
</evidence>
<dbReference type="Pfam" id="PF02706">
    <property type="entry name" value="Wzz"/>
    <property type="match status" value="1"/>
</dbReference>
<dbReference type="RefSeq" id="WP_206643707.1">
    <property type="nucleotide sequence ID" value="NZ_CP071247.1"/>
</dbReference>
<dbReference type="Proteomes" id="UP000663555">
    <property type="component" value="Chromosome"/>
</dbReference>
<evidence type="ECO:0000256" key="6">
    <source>
        <dbReference type="SAM" id="Phobius"/>
    </source>
</evidence>
<reference evidence="8 9" key="1">
    <citation type="submission" date="2021-03" db="EMBL/GenBank/DDBJ databases">
        <title>Genome sequencing of Marinobacter sp. LPB0319.</title>
        <authorList>
            <person name="Kim J."/>
        </authorList>
    </citation>
    <scope>NUCLEOTIDE SEQUENCE [LARGE SCALE GENOMIC DNA]</scope>
    <source>
        <strain evidence="8 9">LPB0319</strain>
    </source>
</reference>
<evidence type="ECO:0000256" key="3">
    <source>
        <dbReference type="ARBA" id="ARBA00022692"/>
    </source>
</evidence>
<keyword evidence="2" id="KW-1003">Cell membrane</keyword>
<protein>
    <submittedName>
        <fullName evidence="8">Lipopolysaccharide biosynthesis protein</fullName>
    </submittedName>
</protein>
<organism evidence="8 9">
    <name type="scientific">Marinobacter salinisoli</name>
    <dbReference type="NCBI Taxonomy" id="2769486"/>
    <lineage>
        <taxon>Bacteria</taxon>
        <taxon>Pseudomonadati</taxon>
        <taxon>Pseudomonadota</taxon>
        <taxon>Gammaproteobacteria</taxon>
        <taxon>Pseudomonadales</taxon>
        <taxon>Marinobacteraceae</taxon>
        <taxon>Marinobacter</taxon>
    </lineage>
</organism>
<evidence type="ECO:0000313" key="8">
    <source>
        <dbReference type="EMBL" id="QSP94487.1"/>
    </source>
</evidence>
<dbReference type="InterPro" id="IPR003856">
    <property type="entry name" value="LPS_length_determ_N"/>
</dbReference>
<keyword evidence="5 6" id="KW-0472">Membrane</keyword>
<feature type="domain" description="Polysaccharide chain length determinant N-terminal" evidence="7">
    <location>
        <begin position="12"/>
        <end position="65"/>
    </location>
</feature>
<name>A0ABX7MSL9_9GAMM</name>
<accession>A0ABX7MSL9</accession>
<evidence type="ECO:0000256" key="4">
    <source>
        <dbReference type="ARBA" id="ARBA00022989"/>
    </source>
</evidence>
<dbReference type="EMBL" id="CP071247">
    <property type="protein sequence ID" value="QSP94487.1"/>
    <property type="molecule type" value="Genomic_DNA"/>
</dbReference>
<evidence type="ECO:0000313" key="9">
    <source>
        <dbReference type="Proteomes" id="UP000663555"/>
    </source>
</evidence>
<sequence length="253" mass="28244">MQNNQERVGYDDEISLVDLATTLIRRRRIFYMVFLAVLLVGAAYAFFAPKKSEYTSLIKVAEQEVLGEREYIEAPVVLIAELENHWLPQYEAEFTAQTNQKLPLKVSFSNPENTGLIRIRSEARAAQFEIVEKIHARLVAQLKEGQVAAVNSLTRNLETRIESLDERIEILKGTEEAQPLIASAIDKRFSLESRLASIQSMEVLAVSRKSVDSEGPAGSLILLLAGLLGLLGGVFMAFFAEFVALIKERMAEA</sequence>
<evidence type="ECO:0000256" key="5">
    <source>
        <dbReference type="ARBA" id="ARBA00023136"/>
    </source>
</evidence>
<keyword evidence="3 6" id="KW-0812">Transmembrane</keyword>
<keyword evidence="9" id="KW-1185">Reference proteome</keyword>
<proteinExistence type="predicted"/>